<evidence type="ECO:0000256" key="3">
    <source>
        <dbReference type="PROSITE-ProRule" id="PRU00703"/>
    </source>
</evidence>
<dbReference type="InterPro" id="IPR016169">
    <property type="entry name" value="FAD-bd_PCMH_sub2"/>
</dbReference>
<dbReference type="GO" id="GO:0050660">
    <property type="term" value="F:flavin adenine dinucleotide binding"/>
    <property type="evidence" value="ECO:0007669"/>
    <property type="project" value="InterPro"/>
</dbReference>
<dbReference type="PANTHER" id="PTHR22777:SF17">
    <property type="entry name" value="UPF0053 PROTEIN SLL0260"/>
    <property type="match status" value="1"/>
</dbReference>
<reference evidence="5" key="1">
    <citation type="journal article" date="2021" name="PeerJ">
        <title>Extensive microbial diversity within the chicken gut microbiome revealed by metagenomics and culture.</title>
        <authorList>
            <person name="Gilroy R."/>
            <person name="Ravi A."/>
            <person name="Getino M."/>
            <person name="Pursley I."/>
            <person name="Horton D.L."/>
            <person name="Alikhan N.F."/>
            <person name="Baker D."/>
            <person name="Gharbi K."/>
            <person name="Hall N."/>
            <person name="Watson M."/>
            <person name="Adriaenssens E.M."/>
            <person name="Foster-Nyarko E."/>
            <person name="Jarju S."/>
            <person name="Secka A."/>
            <person name="Antonio M."/>
            <person name="Oren A."/>
            <person name="Chaudhuri R.R."/>
            <person name="La Ragione R."/>
            <person name="Hildebrand F."/>
            <person name="Pallen M.J."/>
        </authorList>
    </citation>
    <scope>NUCLEOTIDE SEQUENCE</scope>
    <source>
        <strain evidence="5">CHK192-9172</strain>
    </source>
</reference>
<feature type="domain" description="CBS" evidence="4">
    <location>
        <begin position="140"/>
        <end position="197"/>
    </location>
</feature>
<dbReference type="Gene3D" id="3.30.465.10">
    <property type="match status" value="1"/>
</dbReference>
<name>A0A9D2IF21_9FIRM</name>
<feature type="domain" description="CBS" evidence="4">
    <location>
        <begin position="71"/>
        <end position="132"/>
    </location>
</feature>
<keyword evidence="1" id="KW-0677">Repeat</keyword>
<dbReference type="Pfam" id="PF03471">
    <property type="entry name" value="CorC_HlyC"/>
    <property type="match status" value="1"/>
</dbReference>
<proteinExistence type="predicted"/>
<gene>
    <name evidence="5" type="ORF">IAA08_01910</name>
</gene>
<sequence>MDDGGTPLKQAGKRWRGFFRRRKSGTPENVTEEEILSMINEGHEKGVLQTNEAEMLHNIFEYADKDANDIMTHRKNIAALDGNMLFRDMLEYIGEQNYSRYPVYLENIDNIIGVVHIKDVLNFILNQEVMDYPIQKLKGLIHEVPFIPESRNINNLFQGMQAQKVHMAIVVDEYGQTSGLVTMEDIIEEVMGNIQDEHDQEEVSIVRQNDGSYLMSGMAPLEDVWEVLSIEDEEDLEEYDTLNGFLVSLIDKIPSDGETFRLSAKGYCFEVLLVEDRVIKKVKVTKEEPAREDQEQD</sequence>
<evidence type="ECO:0000313" key="6">
    <source>
        <dbReference type="Proteomes" id="UP000824024"/>
    </source>
</evidence>
<evidence type="ECO:0000256" key="2">
    <source>
        <dbReference type="ARBA" id="ARBA00023122"/>
    </source>
</evidence>
<dbReference type="SUPFAM" id="SSF56176">
    <property type="entry name" value="FAD-binding/transporter-associated domain-like"/>
    <property type="match status" value="1"/>
</dbReference>
<dbReference type="GO" id="GO:0005886">
    <property type="term" value="C:plasma membrane"/>
    <property type="evidence" value="ECO:0007669"/>
    <property type="project" value="TreeGrafter"/>
</dbReference>
<accession>A0A9D2IF21</accession>
<protein>
    <submittedName>
        <fullName evidence="5">Hemolysin family protein</fullName>
    </submittedName>
</protein>
<dbReference type="AlphaFoldDB" id="A0A9D2IF21"/>
<organism evidence="5 6">
    <name type="scientific">Candidatus Eubacterium avistercoris</name>
    <dbReference type="NCBI Taxonomy" id="2838567"/>
    <lineage>
        <taxon>Bacteria</taxon>
        <taxon>Bacillati</taxon>
        <taxon>Bacillota</taxon>
        <taxon>Clostridia</taxon>
        <taxon>Eubacteriales</taxon>
        <taxon>Eubacteriaceae</taxon>
        <taxon>Eubacterium</taxon>
    </lineage>
</organism>
<reference evidence="5" key="2">
    <citation type="submission" date="2021-04" db="EMBL/GenBank/DDBJ databases">
        <authorList>
            <person name="Gilroy R."/>
        </authorList>
    </citation>
    <scope>NUCLEOTIDE SEQUENCE</scope>
    <source>
        <strain evidence="5">CHK192-9172</strain>
    </source>
</reference>
<dbReference type="InterPro" id="IPR046342">
    <property type="entry name" value="CBS_dom_sf"/>
</dbReference>
<dbReference type="InterPro" id="IPR005170">
    <property type="entry name" value="Transptr-assoc_dom"/>
</dbReference>
<dbReference type="SMART" id="SM01091">
    <property type="entry name" value="CorC_HlyC"/>
    <property type="match status" value="1"/>
</dbReference>
<dbReference type="PROSITE" id="PS51371">
    <property type="entry name" value="CBS"/>
    <property type="match status" value="2"/>
</dbReference>
<evidence type="ECO:0000259" key="4">
    <source>
        <dbReference type="PROSITE" id="PS51371"/>
    </source>
</evidence>
<keyword evidence="2 3" id="KW-0129">CBS domain</keyword>
<evidence type="ECO:0000256" key="1">
    <source>
        <dbReference type="ARBA" id="ARBA00022737"/>
    </source>
</evidence>
<dbReference type="InterPro" id="IPR036318">
    <property type="entry name" value="FAD-bd_PCMH-like_sf"/>
</dbReference>
<dbReference type="Gene3D" id="3.10.580.10">
    <property type="entry name" value="CBS-domain"/>
    <property type="match status" value="1"/>
</dbReference>
<dbReference type="InterPro" id="IPR044751">
    <property type="entry name" value="Ion_transp-like_CBS"/>
</dbReference>
<evidence type="ECO:0000313" key="5">
    <source>
        <dbReference type="EMBL" id="HIZ06672.1"/>
    </source>
</evidence>
<dbReference type="FunFam" id="3.10.580.10:FF:000002">
    <property type="entry name" value="Magnesium/cobalt efflux protein CorC"/>
    <property type="match status" value="1"/>
</dbReference>
<dbReference type="CDD" id="cd04590">
    <property type="entry name" value="CBS_pair_CorC_HlyC_assoc"/>
    <property type="match status" value="1"/>
</dbReference>
<dbReference type="SUPFAM" id="SSF54631">
    <property type="entry name" value="CBS-domain pair"/>
    <property type="match status" value="1"/>
</dbReference>
<dbReference type="Proteomes" id="UP000824024">
    <property type="component" value="Unassembled WGS sequence"/>
</dbReference>
<comment type="caution">
    <text evidence="5">The sequence shown here is derived from an EMBL/GenBank/DDBJ whole genome shotgun (WGS) entry which is preliminary data.</text>
</comment>
<dbReference type="EMBL" id="DXCH01000050">
    <property type="protein sequence ID" value="HIZ06672.1"/>
    <property type="molecule type" value="Genomic_DNA"/>
</dbReference>
<dbReference type="PANTHER" id="PTHR22777">
    <property type="entry name" value="HEMOLYSIN-RELATED"/>
    <property type="match status" value="1"/>
</dbReference>
<dbReference type="InterPro" id="IPR000644">
    <property type="entry name" value="CBS_dom"/>
</dbReference>
<dbReference type="Pfam" id="PF00571">
    <property type="entry name" value="CBS"/>
    <property type="match status" value="2"/>
</dbReference>